<dbReference type="Proteomes" id="UP000231912">
    <property type="component" value="Unassembled WGS sequence"/>
</dbReference>
<evidence type="ECO:0000313" key="2">
    <source>
        <dbReference type="Proteomes" id="UP000231912"/>
    </source>
</evidence>
<organism evidence="1 2">
    <name type="scientific">Leptospira wolffii</name>
    <dbReference type="NCBI Taxonomy" id="409998"/>
    <lineage>
        <taxon>Bacteria</taxon>
        <taxon>Pseudomonadati</taxon>
        <taxon>Spirochaetota</taxon>
        <taxon>Spirochaetia</taxon>
        <taxon>Leptospirales</taxon>
        <taxon>Leptospiraceae</taxon>
        <taxon>Leptospira</taxon>
    </lineage>
</organism>
<gene>
    <name evidence="1" type="ORF">CH371_13825</name>
</gene>
<dbReference type="EMBL" id="NPDT01000005">
    <property type="protein sequence ID" value="PJZ65459.1"/>
    <property type="molecule type" value="Genomic_DNA"/>
</dbReference>
<reference evidence="1 2" key="1">
    <citation type="submission" date="2017-07" db="EMBL/GenBank/DDBJ databases">
        <title>Leptospira spp. isolated from tropical soils.</title>
        <authorList>
            <person name="Thibeaux R."/>
            <person name="Iraola G."/>
            <person name="Ferres I."/>
            <person name="Bierque E."/>
            <person name="Girault D."/>
            <person name="Soupe-Gilbert M.-E."/>
            <person name="Picardeau M."/>
            <person name="Goarant C."/>
        </authorList>
    </citation>
    <scope>NUCLEOTIDE SEQUENCE [LARGE SCALE GENOMIC DNA]</scope>
    <source>
        <strain evidence="1 2">FH2-C-A2</strain>
    </source>
</reference>
<sequence length="155" mass="17789">MFPIRSFVARFPIISFVCSLATFLIALGKVASFPELANRFYNADSLFFPIIYQELFLGPGANFLNGWKDLAWTPAFYFFPDLVQYFSLRTIFLALDSGAWESTHLVYAFLQWTLLILGIARLVRPDFKEDLSGRRRIGPRSVSGGNRSEEIRFLE</sequence>
<proteinExistence type="predicted"/>
<dbReference type="AlphaFoldDB" id="A0A2M9ZAL0"/>
<comment type="caution">
    <text evidence="1">The sequence shown here is derived from an EMBL/GenBank/DDBJ whole genome shotgun (WGS) entry which is preliminary data.</text>
</comment>
<name>A0A2M9ZAL0_9LEPT</name>
<protein>
    <submittedName>
        <fullName evidence="1">Uncharacterized protein</fullName>
    </submittedName>
</protein>
<accession>A0A2M9ZAL0</accession>
<evidence type="ECO:0000313" key="1">
    <source>
        <dbReference type="EMBL" id="PJZ65459.1"/>
    </source>
</evidence>